<evidence type="ECO:0000313" key="4">
    <source>
        <dbReference type="Proteomes" id="UP000540191"/>
    </source>
</evidence>
<sequence>MPRPYPPEFRARAIALVREGRQVKQTAQALGIHEVTLHTWLRQDDIDHGRRSGLSSRESAELRAARGRVRQLEQEIAILRRAATWLDEEGGVDPKGRGQVPGSGVTVFEA</sequence>
<dbReference type="PANTHER" id="PTHR33215">
    <property type="entry name" value="PROTEIN DISTAL ANTENNA"/>
    <property type="match status" value="1"/>
</dbReference>
<dbReference type="Gene3D" id="1.10.10.60">
    <property type="entry name" value="Homeodomain-like"/>
    <property type="match status" value="1"/>
</dbReference>
<keyword evidence="4" id="KW-1185">Reference proteome</keyword>
<dbReference type="InterPro" id="IPR002514">
    <property type="entry name" value="Transposase_8"/>
</dbReference>
<protein>
    <submittedName>
        <fullName evidence="3">Transposase-like protein</fullName>
    </submittedName>
</protein>
<dbReference type="SUPFAM" id="SSF46689">
    <property type="entry name" value="Homeodomain-like"/>
    <property type="match status" value="1"/>
</dbReference>
<dbReference type="Pfam" id="PF01527">
    <property type="entry name" value="HTH_Tnp_1"/>
    <property type="match status" value="1"/>
</dbReference>
<dbReference type="AlphaFoldDB" id="A0A7W7GMB9"/>
<comment type="caution">
    <text evidence="3">The sequence shown here is derived from an EMBL/GenBank/DDBJ whole genome shotgun (WGS) entry which is preliminary data.</text>
</comment>
<organism evidence="3 4">
    <name type="scientific">Micrococcus cohnii</name>
    <dbReference type="NCBI Taxonomy" id="993416"/>
    <lineage>
        <taxon>Bacteria</taxon>
        <taxon>Bacillati</taxon>
        <taxon>Actinomycetota</taxon>
        <taxon>Actinomycetes</taxon>
        <taxon>Micrococcales</taxon>
        <taxon>Micrococcaceae</taxon>
        <taxon>Micrococcus</taxon>
    </lineage>
</organism>
<evidence type="ECO:0000256" key="2">
    <source>
        <dbReference type="SAM" id="MobiDB-lite"/>
    </source>
</evidence>
<dbReference type="GO" id="GO:0003677">
    <property type="term" value="F:DNA binding"/>
    <property type="evidence" value="ECO:0007669"/>
    <property type="project" value="InterPro"/>
</dbReference>
<reference evidence="3 4" key="1">
    <citation type="submission" date="2020-08" db="EMBL/GenBank/DDBJ databases">
        <title>Sequencing the genomes of 1000 actinobacteria strains.</title>
        <authorList>
            <person name="Klenk H.-P."/>
        </authorList>
    </citation>
    <scope>NUCLEOTIDE SEQUENCE [LARGE SCALE GENOMIC DNA]</scope>
    <source>
        <strain evidence="3 4">DSM 23974</strain>
    </source>
</reference>
<dbReference type="PANTHER" id="PTHR33215:SF13">
    <property type="entry name" value="PROTEIN DISTAL ANTENNA"/>
    <property type="match status" value="1"/>
</dbReference>
<evidence type="ECO:0000313" key="3">
    <source>
        <dbReference type="EMBL" id="MBB4734766.1"/>
    </source>
</evidence>
<evidence type="ECO:0000256" key="1">
    <source>
        <dbReference type="SAM" id="Coils"/>
    </source>
</evidence>
<keyword evidence="1" id="KW-0175">Coiled coil</keyword>
<proteinExistence type="predicted"/>
<name>A0A7W7GMB9_9MICC</name>
<dbReference type="GO" id="GO:0004803">
    <property type="term" value="F:transposase activity"/>
    <property type="evidence" value="ECO:0007669"/>
    <property type="project" value="InterPro"/>
</dbReference>
<gene>
    <name evidence="3" type="ORF">HDA30_000274</name>
</gene>
<dbReference type="InterPro" id="IPR009057">
    <property type="entry name" value="Homeodomain-like_sf"/>
</dbReference>
<accession>A0A7W7GMB9</accession>
<dbReference type="EMBL" id="JACHNA010000001">
    <property type="protein sequence ID" value="MBB4734766.1"/>
    <property type="molecule type" value="Genomic_DNA"/>
</dbReference>
<dbReference type="InterPro" id="IPR051839">
    <property type="entry name" value="RD_transcriptional_regulator"/>
</dbReference>
<feature type="region of interest" description="Disordered" evidence="2">
    <location>
        <begin position="89"/>
        <end position="110"/>
    </location>
</feature>
<feature type="coiled-coil region" evidence="1">
    <location>
        <begin position="55"/>
        <end position="89"/>
    </location>
</feature>
<dbReference type="Proteomes" id="UP000540191">
    <property type="component" value="Unassembled WGS sequence"/>
</dbReference>
<dbReference type="GO" id="GO:0006313">
    <property type="term" value="P:DNA transposition"/>
    <property type="evidence" value="ECO:0007669"/>
    <property type="project" value="InterPro"/>
</dbReference>